<protein>
    <submittedName>
        <fullName evidence="2">Uncharacterized protein</fullName>
    </submittedName>
</protein>
<feature type="region of interest" description="Disordered" evidence="1">
    <location>
        <begin position="16"/>
        <end position="72"/>
    </location>
</feature>
<dbReference type="Proteomes" id="UP000600918">
    <property type="component" value="Unassembled WGS sequence"/>
</dbReference>
<keyword evidence="3" id="KW-1185">Reference proteome</keyword>
<dbReference type="EMBL" id="JACSDY010000018">
    <property type="protein sequence ID" value="KAF7400136.1"/>
    <property type="molecule type" value="Genomic_DNA"/>
</dbReference>
<comment type="caution">
    <text evidence="2">The sequence shown here is derived from an EMBL/GenBank/DDBJ whole genome shotgun (WGS) entry which is preliminary data.</text>
</comment>
<proteinExistence type="predicted"/>
<sequence>MTEIVESMARFIGSTSIEKMVGGDGGGSGGGGGGGSGGSSGGSGSGDGGGGGGTCLVRSKATNKDSPRLGEG</sequence>
<dbReference type="AlphaFoldDB" id="A0A834K6P4"/>
<feature type="compositionally biased region" description="Gly residues" evidence="1">
    <location>
        <begin position="22"/>
        <end position="54"/>
    </location>
</feature>
<name>A0A834K6P4_VESPE</name>
<reference evidence="2" key="1">
    <citation type="journal article" date="2020" name="G3 (Bethesda)">
        <title>High-Quality Assemblies for Three Invasive Social Wasps from the &lt;i&gt;Vespula&lt;/i&gt; Genus.</title>
        <authorList>
            <person name="Harrop T.W.R."/>
            <person name="Guhlin J."/>
            <person name="McLaughlin G.M."/>
            <person name="Permina E."/>
            <person name="Stockwell P."/>
            <person name="Gilligan J."/>
            <person name="Le Lec M.F."/>
            <person name="Gruber M.A.M."/>
            <person name="Quinn O."/>
            <person name="Lovegrove M."/>
            <person name="Duncan E.J."/>
            <person name="Remnant E.J."/>
            <person name="Van Eeckhoven J."/>
            <person name="Graham B."/>
            <person name="Knapp R.A."/>
            <person name="Langford K.W."/>
            <person name="Kronenberg Z."/>
            <person name="Press M.O."/>
            <person name="Eacker S.M."/>
            <person name="Wilson-Rankin E.E."/>
            <person name="Purcell J."/>
            <person name="Lester P.J."/>
            <person name="Dearden P.K."/>
        </authorList>
    </citation>
    <scope>NUCLEOTIDE SEQUENCE</scope>
    <source>
        <strain evidence="2">Volc-1</strain>
    </source>
</reference>
<evidence type="ECO:0000313" key="3">
    <source>
        <dbReference type="Proteomes" id="UP000600918"/>
    </source>
</evidence>
<evidence type="ECO:0000256" key="1">
    <source>
        <dbReference type="SAM" id="MobiDB-lite"/>
    </source>
</evidence>
<feature type="compositionally biased region" description="Basic and acidic residues" evidence="1">
    <location>
        <begin position="62"/>
        <end position="72"/>
    </location>
</feature>
<gene>
    <name evidence="2" type="ORF">H0235_015873</name>
</gene>
<accession>A0A834K6P4</accession>
<evidence type="ECO:0000313" key="2">
    <source>
        <dbReference type="EMBL" id="KAF7400136.1"/>
    </source>
</evidence>
<organism evidence="2 3">
    <name type="scientific">Vespula pensylvanica</name>
    <name type="common">Western yellow jacket</name>
    <name type="synonym">Wasp</name>
    <dbReference type="NCBI Taxonomy" id="30213"/>
    <lineage>
        <taxon>Eukaryota</taxon>
        <taxon>Metazoa</taxon>
        <taxon>Ecdysozoa</taxon>
        <taxon>Arthropoda</taxon>
        <taxon>Hexapoda</taxon>
        <taxon>Insecta</taxon>
        <taxon>Pterygota</taxon>
        <taxon>Neoptera</taxon>
        <taxon>Endopterygota</taxon>
        <taxon>Hymenoptera</taxon>
        <taxon>Apocrita</taxon>
        <taxon>Aculeata</taxon>
        <taxon>Vespoidea</taxon>
        <taxon>Vespidae</taxon>
        <taxon>Vespinae</taxon>
        <taxon>Vespula</taxon>
    </lineage>
</organism>